<accession>A0ABY5SPW0</accession>
<reference evidence="4" key="1">
    <citation type="submission" date="2022-03" db="EMBL/GenBank/DDBJ databases">
        <title>Brevibacterium spongiae sp. nov., isolated from marine sponge.</title>
        <authorList>
            <person name="Li Z."/>
            <person name="Zhang M."/>
        </authorList>
    </citation>
    <scope>NUCLEOTIDE SEQUENCE</scope>
    <source>
        <strain evidence="4">WHS-Z9</strain>
    </source>
</reference>
<dbReference type="Pfam" id="PF02632">
    <property type="entry name" value="BioY"/>
    <property type="match status" value="1"/>
</dbReference>
<dbReference type="Proteomes" id="UP001064879">
    <property type="component" value="Chromosome"/>
</dbReference>
<keyword evidence="3" id="KW-0472">Membrane</keyword>
<gene>
    <name evidence="4" type="ORF">L1F31_13685</name>
</gene>
<dbReference type="PANTHER" id="PTHR34295:SF1">
    <property type="entry name" value="BIOTIN TRANSPORTER BIOY"/>
    <property type="match status" value="1"/>
</dbReference>
<evidence type="ECO:0000313" key="4">
    <source>
        <dbReference type="EMBL" id="UVI35161.1"/>
    </source>
</evidence>
<name>A0ABY5SPW0_9MICO</name>
<dbReference type="RefSeq" id="WP_265417834.1">
    <property type="nucleotide sequence ID" value="NZ_CP093443.1"/>
</dbReference>
<feature type="transmembrane region" description="Helical" evidence="3">
    <location>
        <begin position="52"/>
        <end position="69"/>
    </location>
</feature>
<feature type="region of interest" description="Disordered" evidence="2">
    <location>
        <begin position="222"/>
        <end position="251"/>
    </location>
</feature>
<comment type="similarity">
    <text evidence="1">Belongs to the BioY family.</text>
</comment>
<feature type="transmembrane region" description="Helical" evidence="3">
    <location>
        <begin position="21"/>
        <end position="40"/>
    </location>
</feature>
<dbReference type="PANTHER" id="PTHR34295">
    <property type="entry name" value="BIOTIN TRANSPORTER BIOY"/>
    <property type="match status" value="1"/>
</dbReference>
<dbReference type="Gene3D" id="1.10.1760.20">
    <property type="match status" value="1"/>
</dbReference>
<evidence type="ECO:0000256" key="2">
    <source>
        <dbReference type="SAM" id="MobiDB-lite"/>
    </source>
</evidence>
<feature type="transmembrane region" description="Helical" evidence="3">
    <location>
        <begin position="180"/>
        <end position="197"/>
    </location>
</feature>
<keyword evidence="3" id="KW-0812">Transmembrane</keyword>
<evidence type="ECO:0000256" key="1">
    <source>
        <dbReference type="ARBA" id="ARBA00010692"/>
    </source>
</evidence>
<protein>
    <submittedName>
        <fullName evidence="4">Biotin transporter BioY</fullName>
    </submittedName>
</protein>
<keyword evidence="5" id="KW-1185">Reference proteome</keyword>
<proteinExistence type="inferred from homology"/>
<dbReference type="EMBL" id="CP093443">
    <property type="protein sequence ID" value="UVI35161.1"/>
    <property type="molecule type" value="Genomic_DNA"/>
</dbReference>
<evidence type="ECO:0000256" key="3">
    <source>
        <dbReference type="SAM" id="Phobius"/>
    </source>
</evidence>
<feature type="transmembrane region" description="Helical" evidence="3">
    <location>
        <begin position="137"/>
        <end position="160"/>
    </location>
</feature>
<feature type="transmembrane region" description="Helical" evidence="3">
    <location>
        <begin position="106"/>
        <end position="125"/>
    </location>
</feature>
<keyword evidence="3" id="KW-1133">Transmembrane helix</keyword>
<dbReference type="InterPro" id="IPR003784">
    <property type="entry name" value="BioY"/>
</dbReference>
<feature type="transmembrane region" description="Helical" evidence="3">
    <location>
        <begin position="76"/>
        <end position="100"/>
    </location>
</feature>
<organism evidence="4 5">
    <name type="scientific">Brevibacterium spongiae</name>
    <dbReference type="NCBI Taxonomy" id="2909672"/>
    <lineage>
        <taxon>Bacteria</taxon>
        <taxon>Bacillati</taxon>
        <taxon>Actinomycetota</taxon>
        <taxon>Actinomycetes</taxon>
        <taxon>Micrococcales</taxon>
        <taxon>Brevibacteriaceae</taxon>
        <taxon>Brevibacterium</taxon>
    </lineage>
</organism>
<evidence type="ECO:0000313" key="5">
    <source>
        <dbReference type="Proteomes" id="UP001064879"/>
    </source>
</evidence>
<sequence>MSQAHSTASAGITRPRSAGRAGDIALIAVFAALLAAFAMMPPVPVGPAGVPITLQTFAIALCGMVLGPWRGAAATLLYVVLGLLGLPIFSGMNGGIGVLAGPSAGYILSFTLYALAAGLIARWAVRRFRGAKLGVALFLGGFAASLLLNHPLGILGMSINADLPLGVAAVADLAYWPGDIIKNILAASVAVLIHRAFPDVLRRRGVSVDSVAGANTAAEANSVAGTNTAGPAGPHGNGATASATDQEPGVK</sequence>